<sequence length="440" mass="50756">MTKNDELKFFPASAFDVFNVYFDRIYDPSMYMLFEFDDKIDEICLENSVLKALVANPYLSSRYVEYDNKPYWEKIEPDKLKDAFEIIYTDNEIQMPLSSLPPSVDVYSGPQVKVILYRKENKSDTVLIGCHHGFADAHGLKDLSEFIFSIYSRTLENAEYIPEYMGWYDKGTGKLLDKFTKEDIKCAIEDEKPFVDRWFFPYNYLNKGGDKRIKYRTFTPERLTAAKKFGKKYNATINDVILGAFFLGVIKIRNNPSDNQEEKTILTSADLRRHLNNTPGYSMENLSIAYDASVTINKGAKLEDIIERIVSVTDYHKSNNLGLGCILFYEEIFSDGLFGVRKFFEEMDNKYTKTGYKNPVFSNVGIINTDNYFSSITDSNKIPTIKNALFLPTICWPPGFLMTLSTYKDSMTIMTGYEEGPYSSAVIEEFLDIVDDYIPK</sequence>
<dbReference type="EMBL" id="CP043875">
    <property type="protein sequence ID" value="WOF16199.1"/>
    <property type="molecule type" value="Genomic_DNA"/>
</dbReference>
<proteinExistence type="predicted"/>
<dbReference type="SUPFAM" id="SSF52777">
    <property type="entry name" value="CoA-dependent acyltransferases"/>
    <property type="match status" value="1"/>
</dbReference>
<dbReference type="AlphaFoldDB" id="A0AA97I471"/>
<dbReference type="KEGG" id="mefw:F1737_05495"/>
<dbReference type="GeneID" id="85229612"/>
<dbReference type="Proteomes" id="UP001301797">
    <property type="component" value="Chromosome"/>
</dbReference>
<accession>A0AA97I471</accession>
<reference evidence="1 2" key="1">
    <citation type="submission" date="2019-09" db="EMBL/GenBank/DDBJ databases">
        <title>The complete genome of Methanoplanus sp. FWC-SCC4.</title>
        <authorList>
            <person name="Chen S.-C."/>
            <person name="Zhou Y.-Z."/>
            <person name="Lai M.-C."/>
        </authorList>
    </citation>
    <scope>NUCLEOTIDE SEQUENCE [LARGE SCALE GENOMIC DNA]</scope>
    <source>
        <strain evidence="1 2">FWC-SCC4</strain>
    </source>
</reference>
<evidence type="ECO:0000313" key="1">
    <source>
        <dbReference type="EMBL" id="WOF16199.1"/>
    </source>
</evidence>
<protein>
    <submittedName>
        <fullName evidence="1">Condensation protein</fullName>
    </submittedName>
</protein>
<gene>
    <name evidence="1" type="ORF">F1737_05495</name>
</gene>
<evidence type="ECO:0000313" key="2">
    <source>
        <dbReference type="Proteomes" id="UP001301797"/>
    </source>
</evidence>
<organism evidence="1 2">
    <name type="scientific">Methanochimaera problematica</name>
    <dbReference type="NCBI Taxonomy" id="2609417"/>
    <lineage>
        <taxon>Archaea</taxon>
        <taxon>Methanobacteriati</taxon>
        <taxon>Methanobacteriota</taxon>
        <taxon>Stenosarchaea group</taxon>
        <taxon>Methanomicrobia</taxon>
        <taxon>Methanomicrobiales</taxon>
        <taxon>Methanomicrobiaceae</taxon>
        <taxon>Methanochimaera</taxon>
    </lineage>
</organism>
<name>A0AA97I471_9EURY</name>
<keyword evidence="2" id="KW-1185">Reference proteome</keyword>
<dbReference type="Gene3D" id="3.30.559.30">
    <property type="entry name" value="Nonribosomal peptide synthetase, condensation domain"/>
    <property type="match status" value="1"/>
</dbReference>
<dbReference type="RefSeq" id="WP_317137783.1">
    <property type="nucleotide sequence ID" value="NZ_CP043875.1"/>
</dbReference>